<keyword evidence="2" id="KW-0472">Membrane</keyword>
<proteinExistence type="predicted"/>
<accession>A0A6A4WJ27</accession>
<keyword evidence="2" id="KW-1133">Transmembrane helix</keyword>
<feature type="compositionally biased region" description="Low complexity" evidence="1">
    <location>
        <begin position="96"/>
        <end position="114"/>
    </location>
</feature>
<feature type="region of interest" description="Disordered" evidence="1">
    <location>
        <begin position="281"/>
        <end position="314"/>
    </location>
</feature>
<feature type="compositionally biased region" description="Basic and acidic residues" evidence="1">
    <location>
        <begin position="1149"/>
        <end position="1159"/>
    </location>
</feature>
<name>A0A6A4WJ27_AMPAM</name>
<feature type="compositionally biased region" description="Low complexity" evidence="1">
    <location>
        <begin position="1120"/>
        <end position="1139"/>
    </location>
</feature>
<feature type="compositionally biased region" description="Basic and acidic residues" evidence="1">
    <location>
        <begin position="425"/>
        <end position="438"/>
    </location>
</feature>
<feature type="region of interest" description="Disordered" evidence="1">
    <location>
        <begin position="965"/>
        <end position="1168"/>
    </location>
</feature>
<dbReference type="AlphaFoldDB" id="A0A6A4WJ27"/>
<feature type="compositionally biased region" description="Polar residues" evidence="1">
    <location>
        <begin position="970"/>
        <end position="981"/>
    </location>
</feature>
<dbReference type="EMBL" id="VIIS01000691">
    <property type="protein sequence ID" value="KAF0306103.1"/>
    <property type="molecule type" value="Genomic_DNA"/>
</dbReference>
<feature type="compositionally biased region" description="Polar residues" evidence="1">
    <location>
        <begin position="77"/>
        <end position="95"/>
    </location>
</feature>
<feature type="region of interest" description="Disordered" evidence="1">
    <location>
        <begin position="578"/>
        <end position="614"/>
    </location>
</feature>
<feature type="region of interest" description="Disordered" evidence="1">
    <location>
        <begin position="220"/>
        <end position="246"/>
    </location>
</feature>
<gene>
    <name evidence="3" type="ORF">FJT64_022357</name>
</gene>
<feature type="compositionally biased region" description="Pro residues" evidence="1">
    <location>
        <begin position="414"/>
        <end position="423"/>
    </location>
</feature>
<feature type="compositionally biased region" description="Polar residues" evidence="1">
    <location>
        <begin position="867"/>
        <end position="876"/>
    </location>
</feature>
<feature type="transmembrane region" description="Helical" evidence="2">
    <location>
        <begin position="1189"/>
        <end position="1212"/>
    </location>
</feature>
<keyword evidence="4" id="KW-1185">Reference proteome</keyword>
<sequence>MSAPDGSGRLPQETTRPEESRQRAPVTADCQYRPASFYQPVPDRSAAPPPPAAGGAVKKKPLWKGWNSLFRRRKAGSDSSSDEAATPRRQQTGSDASGSRQHRAGAAGAAAGSSGSEGGRRARRSAVKARVEARRSNTASSEDEEPAPVQHVSNQLSVPLDGSLRRRSRAARTERYQRRRSRDGTSLQQPAPPLRPDAPRPVPRLAPAQNAWAATVVCRQGENGGPVTPPVRPRHIPHPPHSTAAQTSASLSALNGGDMQVASSSLVHLYDERFLHSGPHVPASHPPLVASVSSPAGWQGHRPPPPPPPPRDPRIRITMYPEQGVKCHSLDRLVTPDGSDLTSGAGRPAPAGPPLRVVQRLSGSDQSIAQYKRQLYPTPTRYPDQLGNFSPPATASARSRCPSQDSAFLSDPQTQPPAPPPKPNRSSEMHRAWDERAAPADGRPVPKLQPTAGWRLSNVSEPLASRSPNTSFSCADSDSVLGRSAAERRPLSMVTERPPERTPPPPRPASEQAQRRSENFEEALDELEAIYRSLRLDDDELLDRAERRDLPTPHQELWRASDTAPAVDDVDEGALNRTLSSGELSNASFGGSESRYRAPSRRRSAMPNKKEDDVFTRRLKRNEKNPNSNLLSDVLSQGGSYLLVSPVLSTTASTDSVQCESPLAGEREPHLTLDDVTFRNNRHANAVRIIDPQPPFGIPLGPTCPAAASDYLHVSPAQCQARPTFRPRKNPDLVADDLAFRALRKDEKTPIDTNALDALIRETDYIFKKHNLTDEMSLVAKSEAKQPSGRPVSLCICGGHSISDCELEEASATAAAARQARSVRLRPRPESQRSYGLYDLYVGNMSEPEGSGTTPSGRAGRRRPASLATSTETLTEAGQRRISGEFSAKVRPFVRVNSEPDGESERPVDGSRAATAPPSPARTGDNGQLDTLLEGLLLHQTPAKRDRHRPPRLSETVRALADMDAAAAPVTSSRSAVTNSRRPVPATPERTDPAPAGESLLARATGSQQVDNPSAVDLPQACDTPAQKADSPLARVPALPSGASAQQMNTPPAGEKSLARVAAPQHEDKSSIVKPTQTSSPSLRSSPVKQRNESSPGQSDQSPTGESAAVKSRLGESPLAESPAAKSPPGESAAAESPAVRPAPSGEEASVRPRVRPDSRPPSPELGCKGELTSDLWVAGSVLVCALQLLAVGAVPAALAMLAVLLVVAALVL</sequence>
<feature type="compositionally biased region" description="Pro residues" evidence="1">
    <location>
        <begin position="190"/>
        <end position="204"/>
    </location>
</feature>
<evidence type="ECO:0000313" key="4">
    <source>
        <dbReference type="Proteomes" id="UP000440578"/>
    </source>
</evidence>
<feature type="region of interest" description="Disordered" evidence="1">
    <location>
        <begin position="1"/>
        <end position="208"/>
    </location>
</feature>
<feature type="region of interest" description="Disordered" evidence="1">
    <location>
        <begin position="378"/>
        <end position="520"/>
    </location>
</feature>
<feature type="compositionally biased region" description="Polar residues" evidence="1">
    <location>
        <begin position="578"/>
        <end position="591"/>
    </location>
</feature>
<feature type="region of interest" description="Disordered" evidence="1">
    <location>
        <begin position="846"/>
        <end position="928"/>
    </location>
</feature>
<feature type="compositionally biased region" description="Polar residues" evidence="1">
    <location>
        <begin position="466"/>
        <end position="476"/>
    </location>
</feature>
<keyword evidence="2" id="KW-0812">Transmembrane</keyword>
<dbReference type="Proteomes" id="UP000440578">
    <property type="component" value="Unassembled WGS sequence"/>
</dbReference>
<protein>
    <submittedName>
        <fullName evidence="3">Uncharacterized protein</fullName>
    </submittedName>
</protein>
<evidence type="ECO:0000256" key="2">
    <source>
        <dbReference type="SAM" id="Phobius"/>
    </source>
</evidence>
<reference evidence="3 4" key="1">
    <citation type="submission" date="2019-07" db="EMBL/GenBank/DDBJ databases">
        <title>Draft genome assembly of a fouling barnacle, Amphibalanus amphitrite (Darwin, 1854): The first reference genome for Thecostraca.</title>
        <authorList>
            <person name="Kim W."/>
        </authorList>
    </citation>
    <scope>NUCLEOTIDE SEQUENCE [LARGE SCALE GENOMIC DNA]</scope>
    <source>
        <strain evidence="3">SNU_AA5</strain>
        <tissue evidence="3">Soma without cirri and trophi</tissue>
    </source>
</reference>
<comment type="caution">
    <text evidence="3">The sequence shown here is derived from an EMBL/GenBank/DDBJ whole genome shotgun (WGS) entry which is preliminary data.</text>
</comment>
<feature type="compositionally biased region" description="Low complexity" evidence="1">
    <location>
        <begin position="910"/>
        <end position="928"/>
    </location>
</feature>
<evidence type="ECO:0000313" key="3">
    <source>
        <dbReference type="EMBL" id="KAF0306103.1"/>
    </source>
</evidence>
<feature type="compositionally biased region" description="Polar residues" evidence="1">
    <location>
        <begin position="1073"/>
        <end position="1105"/>
    </location>
</feature>
<feature type="compositionally biased region" description="Polar residues" evidence="1">
    <location>
        <begin position="387"/>
        <end position="407"/>
    </location>
</feature>
<feature type="region of interest" description="Disordered" evidence="1">
    <location>
        <begin position="332"/>
        <end position="356"/>
    </location>
</feature>
<evidence type="ECO:0000256" key="1">
    <source>
        <dbReference type="SAM" id="MobiDB-lite"/>
    </source>
</evidence>
<organism evidence="3 4">
    <name type="scientific">Amphibalanus amphitrite</name>
    <name type="common">Striped barnacle</name>
    <name type="synonym">Balanus amphitrite</name>
    <dbReference type="NCBI Taxonomy" id="1232801"/>
    <lineage>
        <taxon>Eukaryota</taxon>
        <taxon>Metazoa</taxon>
        <taxon>Ecdysozoa</taxon>
        <taxon>Arthropoda</taxon>
        <taxon>Crustacea</taxon>
        <taxon>Multicrustacea</taxon>
        <taxon>Cirripedia</taxon>
        <taxon>Thoracica</taxon>
        <taxon>Thoracicalcarea</taxon>
        <taxon>Balanomorpha</taxon>
        <taxon>Balanoidea</taxon>
        <taxon>Balanidae</taxon>
        <taxon>Amphibalaninae</taxon>
        <taxon>Amphibalanus</taxon>
    </lineage>
</organism>
<dbReference type="OrthoDB" id="28894at2759"/>